<name>A0A8S1L639_PARPR</name>
<evidence type="ECO:0000256" key="2">
    <source>
        <dbReference type="ARBA" id="ARBA00022737"/>
    </source>
</evidence>
<gene>
    <name evidence="3" type="ORF">PPRIM_AZ9-3.1.T0340066</name>
</gene>
<comment type="caution">
    <text evidence="3">The sequence shown here is derived from an EMBL/GenBank/DDBJ whole genome shotgun (WGS) entry which is preliminary data.</text>
</comment>
<protein>
    <submittedName>
        <fullName evidence="3">Uncharacterized protein</fullName>
    </submittedName>
</protein>
<keyword evidence="2" id="KW-0677">Repeat</keyword>
<keyword evidence="4" id="KW-1185">Reference proteome</keyword>
<dbReference type="Proteomes" id="UP000688137">
    <property type="component" value="Unassembled WGS sequence"/>
</dbReference>
<dbReference type="GO" id="GO:0031267">
    <property type="term" value="F:small GTPase binding"/>
    <property type="evidence" value="ECO:0007669"/>
    <property type="project" value="TreeGrafter"/>
</dbReference>
<dbReference type="OMA" id="WLSAYDI"/>
<sequence>MASYKSILDGLLDSVSNIVVAKIRTLKQTYNDSSLNRLPASSDTKLSLLGSKQFQILANQVEQFMQKLLNEFNQDLEEQYKHQINKQYQRPLTGTNGQECQREQIKEEQEKGLVIMFHNKQSDDGETTLKFNHLKDFLYYDSKKAKQVQNLSIEFKSQGMTDNNMEHFMKKFIQFYNIEHLKLNLGCNSLTVIGARQLAGCFTNLNHLSFMDISLYNNKITWEGIDALMHAFKHLNNLKDLNLDVSCNPIGNKGFVIVSKALPEMRRLRKLWLSAYDIGINDESFKIFINEFSKLPSLLIAKFDFKVNPFNKKLIQELQKMIHEKKINNYEILV</sequence>
<dbReference type="PANTHER" id="PTHR24113:SF12">
    <property type="entry name" value="RAN GTPASE-ACTIVATING PROTEIN 1"/>
    <property type="match status" value="1"/>
</dbReference>
<proteinExistence type="predicted"/>
<evidence type="ECO:0000313" key="4">
    <source>
        <dbReference type="Proteomes" id="UP000688137"/>
    </source>
</evidence>
<dbReference type="InterPro" id="IPR027038">
    <property type="entry name" value="RanGap"/>
</dbReference>
<dbReference type="GO" id="GO:0048471">
    <property type="term" value="C:perinuclear region of cytoplasm"/>
    <property type="evidence" value="ECO:0007669"/>
    <property type="project" value="TreeGrafter"/>
</dbReference>
<dbReference type="PANTHER" id="PTHR24113">
    <property type="entry name" value="RAN GTPASE-ACTIVATING PROTEIN 1"/>
    <property type="match status" value="1"/>
</dbReference>
<dbReference type="GO" id="GO:0005829">
    <property type="term" value="C:cytosol"/>
    <property type="evidence" value="ECO:0007669"/>
    <property type="project" value="TreeGrafter"/>
</dbReference>
<dbReference type="GO" id="GO:0006913">
    <property type="term" value="P:nucleocytoplasmic transport"/>
    <property type="evidence" value="ECO:0007669"/>
    <property type="project" value="TreeGrafter"/>
</dbReference>
<dbReference type="GO" id="GO:0005096">
    <property type="term" value="F:GTPase activator activity"/>
    <property type="evidence" value="ECO:0007669"/>
    <property type="project" value="InterPro"/>
</dbReference>
<reference evidence="3" key="1">
    <citation type="submission" date="2021-01" db="EMBL/GenBank/DDBJ databases">
        <authorList>
            <consortium name="Genoscope - CEA"/>
            <person name="William W."/>
        </authorList>
    </citation>
    <scope>NUCLEOTIDE SEQUENCE</scope>
</reference>
<dbReference type="EMBL" id="CAJJDM010000033">
    <property type="protein sequence ID" value="CAD8062937.1"/>
    <property type="molecule type" value="Genomic_DNA"/>
</dbReference>
<accession>A0A8S1L639</accession>
<keyword evidence="1" id="KW-0433">Leucine-rich repeat</keyword>
<evidence type="ECO:0000256" key="1">
    <source>
        <dbReference type="ARBA" id="ARBA00022614"/>
    </source>
</evidence>
<evidence type="ECO:0000313" key="3">
    <source>
        <dbReference type="EMBL" id="CAD8062937.1"/>
    </source>
</evidence>
<dbReference type="GO" id="GO:0005634">
    <property type="term" value="C:nucleus"/>
    <property type="evidence" value="ECO:0007669"/>
    <property type="project" value="TreeGrafter"/>
</dbReference>
<dbReference type="AlphaFoldDB" id="A0A8S1L639"/>
<organism evidence="3 4">
    <name type="scientific">Paramecium primaurelia</name>
    <dbReference type="NCBI Taxonomy" id="5886"/>
    <lineage>
        <taxon>Eukaryota</taxon>
        <taxon>Sar</taxon>
        <taxon>Alveolata</taxon>
        <taxon>Ciliophora</taxon>
        <taxon>Intramacronucleata</taxon>
        <taxon>Oligohymenophorea</taxon>
        <taxon>Peniculida</taxon>
        <taxon>Parameciidae</taxon>
        <taxon>Paramecium</taxon>
    </lineage>
</organism>